<name>A0A0E9T6S0_ANGAN</name>
<evidence type="ECO:0000256" key="1">
    <source>
        <dbReference type="SAM" id="SignalP"/>
    </source>
</evidence>
<evidence type="ECO:0000313" key="2">
    <source>
        <dbReference type="EMBL" id="JAH49281.1"/>
    </source>
</evidence>
<dbReference type="AlphaFoldDB" id="A0A0E9T6S0"/>
<sequence length="48" mass="5651">MLLWLIDQLCVCACLCVCVRQSMCKYKAKLPLTENMDSLHFSKWYSMC</sequence>
<reference evidence="2" key="2">
    <citation type="journal article" date="2015" name="Fish Shellfish Immunol.">
        <title>Early steps in the European eel (Anguilla anguilla)-Vibrio vulnificus interaction in the gills: Role of the RtxA13 toxin.</title>
        <authorList>
            <person name="Callol A."/>
            <person name="Pajuelo D."/>
            <person name="Ebbesson L."/>
            <person name="Teles M."/>
            <person name="MacKenzie S."/>
            <person name="Amaro C."/>
        </authorList>
    </citation>
    <scope>NUCLEOTIDE SEQUENCE</scope>
</reference>
<proteinExistence type="predicted"/>
<feature type="chain" id="PRO_5002432544" evidence="1">
    <location>
        <begin position="25"/>
        <end position="48"/>
    </location>
</feature>
<accession>A0A0E9T6S0</accession>
<protein>
    <submittedName>
        <fullName evidence="2">Uncharacterized protein</fullName>
    </submittedName>
</protein>
<feature type="signal peptide" evidence="1">
    <location>
        <begin position="1"/>
        <end position="24"/>
    </location>
</feature>
<reference evidence="2" key="1">
    <citation type="submission" date="2014-11" db="EMBL/GenBank/DDBJ databases">
        <authorList>
            <person name="Amaro Gonzalez C."/>
        </authorList>
    </citation>
    <scope>NUCLEOTIDE SEQUENCE</scope>
</reference>
<keyword evidence="1" id="KW-0732">Signal</keyword>
<organism evidence="2">
    <name type="scientific">Anguilla anguilla</name>
    <name type="common">European freshwater eel</name>
    <name type="synonym">Muraena anguilla</name>
    <dbReference type="NCBI Taxonomy" id="7936"/>
    <lineage>
        <taxon>Eukaryota</taxon>
        <taxon>Metazoa</taxon>
        <taxon>Chordata</taxon>
        <taxon>Craniata</taxon>
        <taxon>Vertebrata</taxon>
        <taxon>Euteleostomi</taxon>
        <taxon>Actinopterygii</taxon>
        <taxon>Neopterygii</taxon>
        <taxon>Teleostei</taxon>
        <taxon>Anguilliformes</taxon>
        <taxon>Anguillidae</taxon>
        <taxon>Anguilla</taxon>
    </lineage>
</organism>
<dbReference type="EMBL" id="GBXM01059296">
    <property type="protein sequence ID" value="JAH49281.1"/>
    <property type="molecule type" value="Transcribed_RNA"/>
</dbReference>